<gene>
    <name evidence="5" type="ORF">EDS130_LOCUS2508</name>
</gene>
<dbReference type="PANTHER" id="PTHR15565">
    <property type="entry name" value="AATF PROTEIN APOPTOSIS ANTAGONIZING TRANSCRIPTION FACTOR"/>
    <property type="match status" value="1"/>
</dbReference>
<dbReference type="InterPro" id="IPR012617">
    <property type="entry name" value="AATF_C"/>
</dbReference>
<dbReference type="GO" id="GO:0005730">
    <property type="term" value="C:nucleolus"/>
    <property type="evidence" value="ECO:0007669"/>
    <property type="project" value="TreeGrafter"/>
</dbReference>
<feature type="compositionally biased region" description="Acidic residues" evidence="2">
    <location>
        <begin position="1"/>
        <end position="32"/>
    </location>
</feature>
<comment type="similarity">
    <text evidence="1">Belongs to the AATF family.</text>
</comment>
<organism evidence="5 6">
    <name type="scientific">Adineta ricciae</name>
    <name type="common">Rotifer</name>
    <dbReference type="NCBI Taxonomy" id="249248"/>
    <lineage>
        <taxon>Eukaryota</taxon>
        <taxon>Metazoa</taxon>
        <taxon>Spiralia</taxon>
        <taxon>Gnathifera</taxon>
        <taxon>Rotifera</taxon>
        <taxon>Eurotatoria</taxon>
        <taxon>Bdelloidea</taxon>
        <taxon>Adinetida</taxon>
        <taxon>Adinetidae</taxon>
        <taxon>Adineta</taxon>
    </lineage>
</organism>
<feature type="region of interest" description="Disordered" evidence="2">
    <location>
        <begin position="1"/>
        <end position="53"/>
    </location>
</feature>
<reference evidence="5" key="1">
    <citation type="submission" date="2021-02" db="EMBL/GenBank/DDBJ databases">
        <authorList>
            <person name="Nowell W R."/>
        </authorList>
    </citation>
    <scope>NUCLEOTIDE SEQUENCE</scope>
</reference>
<dbReference type="InterPro" id="IPR025160">
    <property type="entry name" value="AATF"/>
</dbReference>
<sequence length="375" mass="43208">MNSEDDYSENDVEDDEEYDDEEITSEDAEDETSLQMGTSKSGRESNSDSDKQKAEALKKQIALWDSFLELRIKLQRATIACNCLPTTTIPDDDVDEEDNELREAIDENATLFRKTLALLLAISHRRSNKRTRDEVADDVEDAANEEQNDKADTTKIFKTLSKRLKSSEAIDEELKQTYEQFTTERDASIQKWFERTRTFSKQSKTTTIEQSPLVQIKEIMSLPDRLIKRTQTSRLDYDFICPPSSPSDPSETSTDLAAKLNLELFDDSDFYHQLLREYIERKTASITDPEQISKHWAQLRKLRTKLKKNVDTKASKDRKIRYNVHKKLVNYMAPIDRCSLTDQAKSDLFSSLFGAHQLTPVDVQHTASVNDIRII</sequence>
<proteinExistence type="inferred from homology"/>
<dbReference type="OrthoDB" id="5783963at2759"/>
<dbReference type="Pfam" id="PF08164">
    <property type="entry name" value="TRAUB"/>
    <property type="match status" value="1"/>
</dbReference>
<dbReference type="Pfam" id="PF13339">
    <property type="entry name" value="AATF-Che1"/>
    <property type="match status" value="1"/>
</dbReference>
<name>A0A813PTM9_ADIRI</name>
<evidence type="ECO:0000313" key="5">
    <source>
        <dbReference type="EMBL" id="CAF0755225.1"/>
    </source>
</evidence>
<protein>
    <submittedName>
        <fullName evidence="5">Uncharacterized protein</fullName>
    </submittedName>
</protein>
<feature type="domain" description="Apoptosis-antagonizing transcription factor C-terminal" evidence="3">
    <location>
        <begin position="271"/>
        <end position="353"/>
    </location>
</feature>
<dbReference type="InterPro" id="IPR039223">
    <property type="entry name" value="AATF/Bfr2"/>
</dbReference>
<evidence type="ECO:0000313" key="6">
    <source>
        <dbReference type="Proteomes" id="UP000663852"/>
    </source>
</evidence>
<accession>A0A813PTM9</accession>
<evidence type="ECO:0000259" key="4">
    <source>
        <dbReference type="Pfam" id="PF13339"/>
    </source>
</evidence>
<dbReference type="AlphaFoldDB" id="A0A813PTM9"/>
<evidence type="ECO:0000256" key="2">
    <source>
        <dbReference type="SAM" id="MobiDB-lite"/>
    </source>
</evidence>
<feature type="domain" description="AATF leucine zipper-containing" evidence="4">
    <location>
        <begin position="50"/>
        <end position="194"/>
    </location>
</feature>
<dbReference type="PANTHER" id="PTHR15565:SF0">
    <property type="entry name" value="PROTEIN AATF"/>
    <property type="match status" value="1"/>
</dbReference>
<feature type="compositionally biased region" description="Basic and acidic residues" evidence="2">
    <location>
        <begin position="41"/>
        <end position="53"/>
    </location>
</feature>
<dbReference type="EMBL" id="CAJNOJ010000006">
    <property type="protein sequence ID" value="CAF0755225.1"/>
    <property type="molecule type" value="Genomic_DNA"/>
</dbReference>
<dbReference type="Proteomes" id="UP000663852">
    <property type="component" value="Unassembled WGS sequence"/>
</dbReference>
<comment type="caution">
    <text evidence="5">The sequence shown here is derived from an EMBL/GenBank/DDBJ whole genome shotgun (WGS) entry which is preliminary data.</text>
</comment>
<evidence type="ECO:0000256" key="1">
    <source>
        <dbReference type="ARBA" id="ARBA00008966"/>
    </source>
</evidence>
<evidence type="ECO:0000259" key="3">
    <source>
        <dbReference type="Pfam" id="PF08164"/>
    </source>
</evidence>